<keyword evidence="1" id="KW-0862">Zinc</keyword>
<keyword evidence="5" id="KW-1185">Reference proteome</keyword>
<proteinExistence type="predicted"/>
<keyword evidence="1" id="KW-0863">Zinc-finger</keyword>
<dbReference type="AlphaFoldDB" id="A0A9D4QCV5"/>
<sequence>MAASAFGDDHIDDIAIVSSDATSLPDNRNIESSSPNRGSTDWTPHQRDVHYSGVDGERDTVFTDGGEYLVDSGTDRGVQQHGDVEKSDPFSEQSTHIRECRISKKHSDYFHHEVEADDRGDHEDANLYQAKVASPEGYDRYQADAGDDFASQEEWPSGRKQGSPQRSAGQDSESAGQQDGYLSDHGQPSSCNSYSFEELALQPKISIAAMPLAIPVIFRPQEASRSFWQADYAKVRRDLVQCAGCKLPSQKVLRSGFLSVIAPNPDAGRRLLQMSSIADIAVAAVLPNWYNKNMGKISGVPFRYTDRQLVDIFAEAGVIHARRQVTFLRRKDGFVSATPEDGIVLTFRPDIELPETIALGFDEFRVHTYCAAPTQCYRCLRFGHIAHDCNSARRCKLCGGPHIYKDCKSPNEPVCANCGGDHAATFTGCPERRKVAMARRFMPRYYDEGEDASSDRRSSSQRRASRHERSSRGSASERKRYRNREESSGSDRGSPPDESESSKEDTRSFRRSRKRSSDRRGCSRDRSPRVDSRSPRRENGTPSSSDDEYRGGSRNSGDTTEDDDNTATPARRYVLPQRERLTPPSVITFPRFSRDSRRRFKHGYHRYLHKLVKHGVPVFERPLDD</sequence>
<feature type="compositionally biased region" description="Polar residues" evidence="2">
    <location>
        <begin position="160"/>
        <end position="177"/>
    </location>
</feature>
<dbReference type="Gene3D" id="4.10.60.10">
    <property type="entry name" value="Zinc finger, CCHC-type"/>
    <property type="match status" value="1"/>
</dbReference>
<feature type="compositionally biased region" description="Basic and acidic residues" evidence="2">
    <location>
        <begin position="82"/>
        <end position="99"/>
    </location>
</feature>
<keyword evidence="1" id="KW-0479">Metal-binding</keyword>
<dbReference type="EMBL" id="JABSTV010001246">
    <property type="protein sequence ID" value="KAH7976070.1"/>
    <property type="molecule type" value="Genomic_DNA"/>
</dbReference>
<feature type="region of interest" description="Disordered" evidence="2">
    <location>
        <begin position="1"/>
        <end position="99"/>
    </location>
</feature>
<feature type="compositionally biased region" description="Basic and acidic residues" evidence="2">
    <location>
        <begin position="467"/>
        <end position="489"/>
    </location>
</feature>
<name>A0A9D4QCV5_RHISA</name>
<protein>
    <recommendedName>
        <fullName evidence="3">CCHC-type domain-containing protein</fullName>
    </recommendedName>
</protein>
<evidence type="ECO:0000256" key="2">
    <source>
        <dbReference type="SAM" id="MobiDB-lite"/>
    </source>
</evidence>
<accession>A0A9D4QCV5</accession>
<feature type="compositionally biased region" description="Basic and acidic residues" evidence="2">
    <location>
        <begin position="518"/>
        <end position="539"/>
    </location>
</feature>
<feature type="region of interest" description="Disordered" evidence="2">
    <location>
        <begin position="448"/>
        <end position="577"/>
    </location>
</feature>
<dbReference type="PROSITE" id="PS50158">
    <property type="entry name" value="ZF_CCHC"/>
    <property type="match status" value="1"/>
</dbReference>
<dbReference type="InterPro" id="IPR001878">
    <property type="entry name" value="Znf_CCHC"/>
</dbReference>
<reference evidence="4" key="1">
    <citation type="journal article" date="2020" name="Cell">
        <title>Large-Scale Comparative Analyses of Tick Genomes Elucidate Their Genetic Diversity and Vector Capacities.</title>
        <authorList>
            <consortium name="Tick Genome and Microbiome Consortium (TIGMIC)"/>
            <person name="Jia N."/>
            <person name="Wang J."/>
            <person name="Shi W."/>
            <person name="Du L."/>
            <person name="Sun Y."/>
            <person name="Zhan W."/>
            <person name="Jiang J.F."/>
            <person name="Wang Q."/>
            <person name="Zhang B."/>
            <person name="Ji P."/>
            <person name="Bell-Sakyi L."/>
            <person name="Cui X.M."/>
            <person name="Yuan T.T."/>
            <person name="Jiang B.G."/>
            <person name="Yang W.F."/>
            <person name="Lam T.T."/>
            <person name="Chang Q.C."/>
            <person name="Ding S.J."/>
            <person name="Wang X.J."/>
            <person name="Zhu J.G."/>
            <person name="Ruan X.D."/>
            <person name="Zhao L."/>
            <person name="Wei J.T."/>
            <person name="Ye R.Z."/>
            <person name="Que T.C."/>
            <person name="Du C.H."/>
            <person name="Zhou Y.H."/>
            <person name="Cheng J.X."/>
            <person name="Dai P.F."/>
            <person name="Guo W.B."/>
            <person name="Han X.H."/>
            <person name="Huang E.J."/>
            <person name="Li L.F."/>
            <person name="Wei W."/>
            <person name="Gao Y.C."/>
            <person name="Liu J.Z."/>
            <person name="Shao H.Z."/>
            <person name="Wang X."/>
            <person name="Wang C.C."/>
            <person name="Yang T.C."/>
            <person name="Huo Q.B."/>
            <person name="Li W."/>
            <person name="Chen H.Y."/>
            <person name="Chen S.E."/>
            <person name="Zhou L.G."/>
            <person name="Ni X.B."/>
            <person name="Tian J.H."/>
            <person name="Sheng Y."/>
            <person name="Liu T."/>
            <person name="Pan Y.S."/>
            <person name="Xia L.Y."/>
            <person name="Li J."/>
            <person name="Zhao F."/>
            <person name="Cao W.C."/>
        </authorList>
    </citation>
    <scope>NUCLEOTIDE SEQUENCE</scope>
    <source>
        <strain evidence="4">Rsan-2018</strain>
    </source>
</reference>
<feature type="compositionally biased region" description="Polar residues" evidence="2">
    <location>
        <begin position="19"/>
        <end position="43"/>
    </location>
</feature>
<organism evidence="4 5">
    <name type="scientific">Rhipicephalus sanguineus</name>
    <name type="common">Brown dog tick</name>
    <name type="synonym">Ixodes sanguineus</name>
    <dbReference type="NCBI Taxonomy" id="34632"/>
    <lineage>
        <taxon>Eukaryota</taxon>
        <taxon>Metazoa</taxon>
        <taxon>Ecdysozoa</taxon>
        <taxon>Arthropoda</taxon>
        <taxon>Chelicerata</taxon>
        <taxon>Arachnida</taxon>
        <taxon>Acari</taxon>
        <taxon>Parasitiformes</taxon>
        <taxon>Ixodida</taxon>
        <taxon>Ixodoidea</taxon>
        <taxon>Ixodidae</taxon>
        <taxon>Rhipicephalinae</taxon>
        <taxon>Rhipicephalus</taxon>
        <taxon>Rhipicephalus</taxon>
    </lineage>
</organism>
<evidence type="ECO:0000256" key="1">
    <source>
        <dbReference type="PROSITE-ProRule" id="PRU00047"/>
    </source>
</evidence>
<comment type="caution">
    <text evidence="4">The sequence shown here is derived from an EMBL/GenBank/DDBJ whole genome shotgun (WGS) entry which is preliminary data.</text>
</comment>
<dbReference type="GO" id="GO:0003676">
    <property type="term" value="F:nucleic acid binding"/>
    <property type="evidence" value="ECO:0007669"/>
    <property type="project" value="InterPro"/>
</dbReference>
<reference evidence="4" key="2">
    <citation type="submission" date="2021-09" db="EMBL/GenBank/DDBJ databases">
        <authorList>
            <person name="Jia N."/>
            <person name="Wang J."/>
            <person name="Shi W."/>
            <person name="Du L."/>
            <person name="Sun Y."/>
            <person name="Zhan W."/>
            <person name="Jiang J."/>
            <person name="Wang Q."/>
            <person name="Zhang B."/>
            <person name="Ji P."/>
            <person name="Sakyi L.B."/>
            <person name="Cui X."/>
            <person name="Yuan T."/>
            <person name="Jiang B."/>
            <person name="Yang W."/>
            <person name="Lam T.T.-Y."/>
            <person name="Chang Q."/>
            <person name="Ding S."/>
            <person name="Wang X."/>
            <person name="Zhu J."/>
            <person name="Ruan X."/>
            <person name="Zhao L."/>
            <person name="Wei J."/>
            <person name="Que T."/>
            <person name="Du C."/>
            <person name="Cheng J."/>
            <person name="Dai P."/>
            <person name="Han X."/>
            <person name="Huang E."/>
            <person name="Gao Y."/>
            <person name="Liu J."/>
            <person name="Shao H."/>
            <person name="Ye R."/>
            <person name="Li L."/>
            <person name="Wei W."/>
            <person name="Wang X."/>
            <person name="Wang C."/>
            <person name="Huo Q."/>
            <person name="Li W."/>
            <person name="Guo W."/>
            <person name="Chen H."/>
            <person name="Chen S."/>
            <person name="Zhou L."/>
            <person name="Zhou L."/>
            <person name="Ni X."/>
            <person name="Tian J."/>
            <person name="Zhou Y."/>
            <person name="Sheng Y."/>
            <person name="Liu T."/>
            <person name="Pan Y."/>
            <person name="Xia L."/>
            <person name="Li J."/>
            <person name="Zhao F."/>
            <person name="Cao W."/>
        </authorList>
    </citation>
    <scope>NUCLEOTIDE SEQUENCE</scope>
    <source>
        <strain evidence="4">Rsan-2018</strain>
        <tissue evidence="4">Larvae</tissue>
    </source>
</reference>
<feature type="compositionally biased region" description="Basic and acidic residues" evidence="2">
    <location>
        <begin position="44"/>
        <end position="61"/>
    </location>
</feature>
<gene>
    <name evidence="4" type="ORF">HPB52_008611</name>
</gene>
<dbReference type="Proteomes" id="UP000821837">
    <property type="component" value="Chromosome 10"/>
</dbReference>
<feature type="region of interest" description="Disordered" evidence="2">
    <location>
        <begin position="150"/>
        <end position="189"/>
    </location>
</feature>
<evidence type="ECO:0000259" key="3">
    <source>
        <dbReference type="PROSITE" id="PS50158"/>
    </source>
</evidence>
<dbReference type="SMART" id="SM00343">
    <property type="entry name" value="ZnF_C2HC"/>
    <property type="match status" value="2"/>
</dbReference>
<evidence type="ECO:0000313" key="4">
    <source>
        <dbReference type="EMBL" id="KAH7976070.1"/>
    </source>
</evidence>
<dbReference type="GO" id="GO:0008270">
    <property type="term" value="F:zinc ion binding"/>
    <property type="evidence" value="ECO:0007669"/>
    <property type="project" value="UniProtKB-KW"/>
</dbReference>
<feature type="domain" description="CCHC-type" evidence="3">
    <location>
        <begin position="376"/>
        <end position="389"/>
    </location>
</feature>
<dbReference type="VEuPathDB" id="VectorBase:RSAN_043164"/>
<evidence type="ECO:0000313" key="5">
    <source>
        <dbReference type="Proteomes" id="UP000821837"/>
    </source>
</evidence>